<feature type="compositionally biased region" description="Basic and acidic residues" evidence="1">
    <location>
        <begin position="70"/>
        <end position="79"/>
    </location>
</feature>
<feature type="compositionally biased region" description="Basic and acidic residues" evidence="1">
    <location>
        <begin position="350"/>
        <end position="359"/>
    </location>
</feature>
<accession>A0AAV9PGL6</accession>
<name>A0AAV9PGL6_9PEZI</name>
<feature type="compositionally biased region" description="Polar residues" evidence="1">
    <location>
        <begin position="163"/>
        <end position="178"/>
    </location>
</feature>
<sequence length="373" mass="40855">MEISAVCVLQMTPNVSRSKRRTSAPSSKSSKQSQCHNARVRGQWTAELKLVLNTEATNNLQQIHQSSMEGADRRGKRPPESPTSLRSEPAKGPPQGPKLEGRPASISGDDIASESWRRRVATRLALQSTRGTRSGEELQRPEQTGQQSPNESSHQLARGHQSPAPSESISQVPGNTGNQLPESAIMDLCFIVPFAANIPQAVMIAVHNDTGQQIESENTDSVWPLTHLDTLAMLLDDYGPNVRRFIVYFHLHEDMSSTAQSADIERCLQSLLDLSEGCELAIRVELSSEAGGEGGVDFAACDHLLLVFTRMALNHGLMATVNRDHTDSWGEEALDILTFSAPSKEAYQLQHDDKTSHDSLDEDNAEAMERASI</sequence>
<keyword evidence="3" id="KW-1185">Reference proteome</keyword>
<organism evidence="2 3">
    <name type="scientific">Saxophila tyrrhenica</name>
    <dbReference type="NCBI Taxonomy" id="1690608"/>
    <lineage>
        <taxon>Eukaryota</taxon>
        <taxon>Fungi</taxon>
        <taxon>Dikarya</taxon>
        <taxon>Ascomycota</taxon>
        <taxon>Pezizomycotina</taxon>
        <taxon>Dothideomycetes</taxon>
        <taxon>Dothideomycetidae</taxon>
        <taxon>Mycosphaerellales</taxon>
        <taxon>Extremaceae</taxon>
        <taxon>Saxophila</taxon>
    </lineage>
</organism>
<dbReference type="RefSeq" id="XP_064661757.1">
    <property type="nucleotide sequence ID" value="XM_064800418.1"/>
</dbReference>
<comment type="caution">
    <text evidence="2">The sequence shown here is derived from an EMBL/GenBank/DDBJ whole genome shotgun (WGS) entry which is preliminary data.</text>
</comment>
<proteinExistence type="predicted"/>
<feature type="region of interest" description="Disordered" evidence="1">
    <location>
        <begin position="13"/>
        <end position="39"/>
    </location>
</feature>
<feature type="region of interest" description="Disordered" evidence="1">
    <location>
        <begin position="347"/>
        <end position="373"/>
    </location>
</feature>
<reference evidence="2 3" key="1">
    <citation type="submission" date="2023-08" db="EMBL/GenBank/DDBJ databases">
        <title>Black Yeasts Isolated from many extreme environments.</title>
        <authorList>
            <person name="Coleine C."/>
            <person name="Stajich J.E."/>
            <person name="Selbmann L."/>
        </authorList>
    </citation>
    <scope>NUCLEOTIDE SEQUENCE [LARGE SCALE GENOMIC DNA]</scope>
    <source>
        <strain evidence="2 3">CCFEE 5935</strain>
    </source>
</reference>
<feature type="compositionally biased region" description="Low complexity" evidence="1">
    <location>
        <begin position="23"/>
        <end position="33"/>
    </location>
</feature>
<dbReference type="Proteomes" id="UP001337655">
    <property type="component" value="Unassembled WGS sequence"/>
</dbReference>
<feature type="compositionally biased region" description="Polar residues" evidence="1">
    <location>
        <begin position="141"/>
        <end position="155"/>
    </location>
</feature>
<gene>
    <name evidence="2" type="ORF">LTR77_003161</name>
</gene>
<evidence type="ECO:0000313" key="3">
    <source>
        <dbReference type="Proteomes" id="UP001337655"/>
    </source>
</evidence>
<evidence type="ECO:0000313" key="2">
    <source>
        <dbReference type="EMBL" id="KAK5173039.1"/>
    </source>
</evidence>
<protein>
    <submittedName>
        <fullName evidence="2">Uncharacterized protein</fullName>
    </submittedName>
</protein>
<feature type="region of interest" description="Disordered" evidence="1">
    <location>
        <begin position="64"/>
        <end position="178"/>
    </location>
</feature>
<dbReference type="AlphaFoldDB" id="A0AAV9PGL6"/>
<dbReference type="GeneID" id="89924508"/>
<evidence type="ECO:0000256" key="1">
    <source>
        <dbReference type="SAM" id="MobiDB-lite"/>
    </source>
</evidence>
<dbReference type="EMBL" id="JAVRRT010000004">
    <property type="protein sequence ID" value="KAK5173039.1"/>
    <property type="molecule type" value="Genomic_DNA"/>
</dbReference>